<dbReference type="AlphaFoldDB" id="A0A6P1E1K3"/>
<reference evidence="2" key="1">
    <citation type="journal article" date="2020" name="Microbiol. Resour. Announc.">
        <title>Draft Genome Sequences of Thiorhodococcus mannitoliphagus and Thiorhodococcus minor, Purple Sulfur Photosynthetic Bacteria in the Gammaproteobacterial Family Chromatiaceae.</title>
        <authorList>
            <person name="Aviles F.A."/>
            <person name="Meyer T.E."/>
            <person name="Kyndt J.A."/>
        </authorList>
    </citation>
    <scope>NUCLEOTIDE SEQUENCE [LARGE SCALE GENOMIC DNA]</scope>
    <source>
        <strain evidence="2">DSM 18266</strain>
    </source>
</reference>
<name>A0A6P1E1K3_9GAMM</name>
<proteinExistence type="predicted"/>
<comment type="caution">
    <text evidence="1">The sequence shown here is derived from an EMBL/GenBank/DDBJ whole genome shotgun (WGS) entry which is preliminary data.</text>
</comment>
<protein>
    <submittedName>
        <fullName evidence="1">Uncharacterized protein</fullName>
    </submittedName>
</protein>
<gene>
    <name evidence="1" type="ORF">G3480_22860</name>
</gene>
<dbReference type="RefSeq" id="WP_164656414.1">
    <property type="nucleotide sequence ID" value="NZ_JAAIJR010000157.1"/>
</dbReference>
<organism evidence="1 2">
    <name type="scientific">Thiorhodococcus mannitoliphagus</name>
    <dbReference type="NCBI Taxonomy" id="329406"/>
    <lineage>
        <taxon>Bacteria</taxon>
        <taxon>Pseudomonadati</taxon>
        <taxon>Pseudomonadota</taxon>
        <taxon>Gammaproteobacteria</taxon>
        <taxon>Chromatiales</taxon>
        <taxon>Chromatiaceae</taxon>
        <taxon>Thiorhodococcus</taxon>
    </lineage>
</organism>
<evidence type="ECO:0000313" key="2">
    <source>
        <dbReference type="Proteomes" id="UP000471640"/>
    </source>
</evidence>
<dbReference type="Proteomes" id="UP000471640">
    <property type="component" value="Unassembled WGS sequence"/>
</dbReference>
<keyword evidence="2" id="KW-1185">Reference proteome</keyword>
<sequence length="70" mass="7764">MTTHVQPISEVTQRGTNALIMAIGVVDTIRFLNQFRAGSGNYTIDRDKLFEGLSVKDIITEIKAQREPSA</sequence>
<reference evidence="1 2" key="2">
    <citation type="submission" date="2020-02" db="EMBL/GenBank/DDBJ databases">
        <title>Genome sequences of Thiorhodococcus mannitoliphagus and Thiorhodococcus minor, purple sulfur photosynthetic bacteria in the gammaproteobacterial family, Chromatiaceae.</title>
        <authorList>
            <person name="Aviles F.A."/>
            <person name="Meyer T.E."/>
            <person name="Kyndt J.A."/>
        </authorList>
    </citation>
    <scope>NUCLEOTIDE SEQUENCE [LARGE SCALE GENOMIC DNA]</scope>
    <source>
        <strain evidence="1 2">DSM 18266</strain>
    </source>
</reference>
<evidence type="ECO:0000313" key="1">
    <source>
        <dbReference type="EMBL" id="NEX23103.1"/>
    </source>
</evidence>
<accession>A0A6P1E1K3</accession>
<dbReference type="EMBL" id="JAAIJR010000157">
    <property type="protein sequence ID" value="NEX23103.1"/>
    <property type="molecule type" value="Genomic_DNA"/>
</dbReference>